<evidence type="ECO:0000313" key="2">
    <source>
        <dbReference type="EMBL" id="AYD47000.1"/>
    </source>
</evidence>
<keyword evidence="1" id="KW-0472">Membrane</keyword>
<dbReference type="AlphaFoldDB" id="A0A386HNB3"/>
<evidence type="ECO:0000313" key="3">
    <source>
        <dbReference type="Proteomes" id="UP000266118"/>
    </source>
</evidence>
<accession>A0A386HNB3</accession>
<dbReference type="RefSeq" id="WP_119985646.1">
    <property type="nucleotide sequence ID" value="NZ_CP032489.1"/>
</dbReference>
<feature type="transmembrane region" description="Helical" evidence="1">
    <location>
        <begin position="138"/>
        <end position="157"/>
    </location>
</feature>
<reference evidence="2 3" key="1">
    <citation type="submission" date="2018-09" db="EMBL/GenBank/DDBJ databases">
        <title>Arachidicoccus sp. nov., a bacterium isolated from soil.</title>
        <authorList>
            <person name="Weon H.-Y."/>
            <person name="Kwon S.-W."/>
            <person name="Lee S.A."/>
        </authorList>
    </citation>
    <scope>NUCLEOTIDE SEQUENCE [LARGE SCALE GENOMIC DNA]</scope>
    <source>
        <strain evidence="2 3">KIS59-12</strain>
    </source>
</reference>
<keyword evidence="3" id="KW-1185">Reference proteome</keyword>
<protein>
    <submittedName>
        <fullName evidence="2">Uncharacterized protein</fullName>
    </submittedName>
</protein>
<dbReference type="KEGG" id="ark:D6B99_04855"/>
<dbReference type="OrthoDB" id="1453725at2"/>
<evidence type="ECO:0000256" key="1">
    <source>
        <dbReference type="SAM" id="Phobius"/>
    </source>
</evidence>
<gene>
    <name evidence="2" type="ORF">D6B99_04855</name>
</gene>
<feature type="transmembrane region" description="Helical" evidence="1">
    <location>
        <begin position="52"/>
        <end position="70"/>
    </location>
</feature>
<dbReference type="EMBL" id="CP032489">
    <property type="protein sequence ID" value="AYD47000.1"/>
    <property type="molecule type" value="Genomic_DNA"/>
</dbReference>
<keyword evidence="1" id="KW-0812">Transmembrane</keyword>
<proteinExistence type="predicted"/>
<dbReference type="Proteomes" id="UP000266118">
    <property type="component" value="Chromosome"/>
</dbReference>
<organism evidence="2 3">
    <name type="scientific">Arachidicoccus soli</name>
    <dbReference type="NCBI Taxonomy" id="2341117"/>
    <lineage>
        <taxon>Bacteria</taxon>
        <taxon>Pseudomonadati</taxon>
        <taxon>Bacteroidota</taxon>
        <taxon>Chitinophagia</taxon>
        <taxon>Chitinophagales</taxon>
        <taxon>Chitinophagaceae</taxon>
        <taxon>Arachidicoccus</taxon>
    </lineage>
</organism>
<name>A0A386HNB3_9BACT</name>
<keyword evidence="1" id="KW-1133">Transmembrane helix</keyword>
<feature type="transmembrane region" description="Helical" evidence="1">
    <location>
        <begin position="91"/>
        <end position="114"/>
    </location>
</feature>
<sequence length="173" mass="19658">MKIKDLFNLILKIFGLILLKDVLLALISVLSMLAAVLMSSQTNTFDVSFFEFFNSFLYVLICSFFAYVFIFRTGWIIQKLKLNNDFSDKDISLNLSSTCILTIAIIIIGGWLIVNEVPNFCSQLYYILLGIKQKNIPIQNTAIIIPAVKIIIGLLLVGEQKRIVAFLDKRKIK</sequence>